<comment type="subcellular location">
    <subcellularLocation>
        <location evidence="1 7">Cell membrane</location>
        <topology evidence="1 7">Multi-pass membrane protein</topology>
    </subcellularLocation>
</comment>
<dbReference type="KEGG" id="lpil:LIP_0530"/>
<evidence type="ECO:0000313" key="10">
    <source>
        <dbReference type="Proteomes" id="UP000065807"/>
    </source>
</evidence>
<feature type="transmembrane region" description="Helical" evidence="7">
    <location>
        <begin position="177"/>
        <end position="196"/>
    </location>
</feature>
<keyword evidence="4 7" id="KW-0812">Transmembrane</keyword>
<dbReference type="SUPFAM" id="SSF161098">
    <property type="entry name" value="MetI-like"/>
    <property type="match status" value="1"/>
</dbReference>
<evidence type="ECO:0000256" key="1">
    <source>
        <dbReference type="ARBA" id="ARBA00004651"/>
    </source>
</evidence>
<dbReference type="EMBL" id="AP014924">
    <property type="protein sequence ID" value="BAS26387.1"/>
    <property type="molecule type" value="Genomic_DNA"/>
</dbReference>
<evidence type="ECO:0000256" key="4">
    <source>
        <dbReference type="ARBA" id="ARBA00022692"/>
    </source>
</evidence>
<feature type="domain" description="ABC transmembrane type-1" evidence="8">
    <location>
        <begin position="95"/>
        <end position="304"/>
    </location>
</feature>
<evidence type="ECO:0000256" key="6">
    <source>
        <dbReference type="ARBA" id="ARBA00023136"/>
    </source>
</evidence>
<dbReference type="InterPro" id="IPR000515">
    <property type="entry name" value="MetI-like"/>
</dbReference>
<sequence>MGGYILRRLVAVIPVVLLVSVLVFSMQHLLPGDPALALAGEERDPQVLAEIRAKYGLDRPLPVQYARWAALALRGDLGDSIRTRLPVTSLVVEKLPVTAELAILSFLVALAVAVPLGVLAAIRRDTVWDALATTGALSGLSIPNFWLGILLILLVAVRWDLLPASGYVPPGQDLWGNLVRMILPALVLGTGLAAVLMRHVRASLLDVLRLDYVRTARSKGMGEWLVIVRHALPNALIPVVTVSGLELGTLLSGAVLTEQIFNVPGFGKLIVDAVFNRDYPVVQGVVLFTSTAYVAVNLLVDVAYALLNPRIRTAGIGRAQGAGG</sequence>
<dbReference type="CDD" id="cd06261">
    <property type="entry name" value="TM_PBP2"/>
    <property type="match status" value="1"/>
</dbReference>
<keyword evidence="2 7" id="KW-0813">Transport</keyword>
<dbReference type="PANTHER" id="PTHR43163:SF6">
    <property type="entry name" value="DIPEPTIDE TRANSPORT SYSTEM PERMEASE PROTEIN DPPB-RELATED"/>
    <property type="match status" value="1"/>
</dbReference>
<dbReference type="Gene3D" id="1.10.3720.10">
    <property type="entry name" value="MetI-like"/>
    <property type="match status" value="1"/>
</dbReference>
<feature type="transmembrane region" description="Helical" evidence="7">
    <location>
        <begin position="9"/>
        <end position="30"/>
    </location>
</feature>
<dbReference type="GO" id="GO:0005886">
    <property type="term" value="C:plasma membrane"/>
    <property type="evidence" value="ECO:0007669"/>
    <property type="project" value="UniProtKB-SubCell"/>
</dbReference>
<evidence type="ECO:0000256" key="5">
    <source>
        <dbReference type="ARBA" id="ARBA00022989"/>
    </source>
</evidence>
<reference evidence="10" key="1">
    <citation type="submission" date="2015-07" db="EMBL/GenBank/DDBJ databases">
        <title>Complete genome sequence and phylogenetic analysis of Limnochorda pilosa.</title>
        <authorList>
            <person name="Watanabe M."/>
            <person name="Kojima H."/>
            <person name="Fukui M."/>
        </authorList>
    </citation>
    <scope>NUCLEOTIDE SEQUENCE [LARGE SCALE GENOMIC DNA]</scope>
    <source>
        <strain evidence="10">HC45</strain>
    </source>
</reference>
<reference evidence="10" key="2">
    <citation type="journal article" date="2016" name="Int. J. Syst. Evol. Microbiol.">
        <title>Complete genome sequence and cell structure of Limnochorda pilosa, a Gram-negative spore-former within the phylum Firmicutes.</title>
        <authorList>
            <person name="Watanabe M."/>
            <person name="Kojima H."/>
            <person name="Fukui M."/>
        </authorList>
    </citation>
    <scope>NUCLEOTIDE SEQUENCE [LARGE SCALE GENOMIC DNA]</scope>
    <source>
        <strain evidence="10">HC45</strain>
    </source>
</reference>
<feature type="transmembrane region" description="Helical" evidence="7">
    <location>
        <begin position="134"/>
        <end position="157"/>
    </location>
</feature>
<keyword evidence="3" id="KW-1003">Cell membrane</keyword>
<keyword evidence="5 7" id="KW-1133">Transmembrane helix</keyword>
<dbReference type="InterPro" id="IPR035906">
    <property type="entry name" value="MetI-like_sf"/>
</dbReference>
<proteinExistence type="inferred from homology"/>
<name>A0A0K2SH73_LIMPI</name>
<gene>
    <name evidence="9" type="ORF">LIP_0530</name>
</gene>
<dbReference type="OrthoDB" id="9789439at2"/>
<accession>A0A0K2SH73</accession>
<dbReference type="Pfam" id="PF00528">
    <property type="entry name" value="BPD_transp_1"/>
    <property type="match status" value="1"/>
</dbReference>
<organism evidence="9 10">
    <name type="scientific">Limnochorda pilosa</name>
    <dbReference type="NCBI Taxonomy" id="1555112"/>
    <lineage>
        <taxon>Bacteria</taxon>
        <taxon>Bacillati</taxon>
        <taxon>Bacillota</taxon>
        <taxon>Limnochordia</taxon>
        <taxon>Limnochordales</taxon>
        <taxon>Limnochordaceae</taxon>
        <taxon>Limnochorda</taxon>
    </lineage>
</organism>
<dbReference type="AlphaFoldDB" id="A0A0K2SH73"/>
<dbReference type="InterPro" id="IPR045621">
    <property type="entry name" value="BPD_transp_1_N"/>
</dbReference>
<dbReference type="PATRIC" id="fig|1555112.3.peg.552"/>
<evidence type="ECO:0000256" key="2">
    <source>
        <dbReference type="ARBA" id="ARBA00022448"/>
    </source>
</evidence>
<dbReference type="Proteomes" id="UP000065807">
    <property type="component" value="Chromosome"/>
</dbReference>
<dbReference type="RefSeq" id="WP_068141385.1">
    <property type="nucleotide sequence ID" value="NZ_AP014924.1"/>
</dbReference>
<protein>
    <submittedName>
        <fullName evidence="9">Peptide ABC transporter</fullName>
    </submittedName>
</protein>
<dbReference type="Pfam" id="PF19300">
    <property type="entry name" value="BPD_transp_1_N"/>
    <property type="match status" value="1"/>
</dbReference>
<dbReference type="GO" id="GO:0071916">
    <property type="term" value="F:dipeptide transmembrane transporter activity"/>
    <property type="evidence" value="ECO:0007669"/>
    <property type="project" value="TreeGrafter"/>
</dbReference>
<keyword evidence="6 7" id="KW-0472">Membrane</keyword>
<dbReference type="STRING" id="1555112.LIP_0530"/>
<keyword evidence="10" id="KW-1185">Reference proteome</keyword>
<evidence type="ECO:0000259" key="8">
    <source>
        <dbReference type="PROSITE" id="PS50928"/>
    </source>
</evidence>
<evidence type="ECO:0000256" key="3">
    <source>
        <dbReference type="ARBA" id="ARBA00022475"/>
    </source>
</evidence>
<evidence type="ECO:0000313" key="9">
    <source>
        <dbReference type="EMBL" id="BAS26387.1"/>
    </source>
</evidence>
<evidence type="ECO:0000256" key="7">
    <source>
        <dbReference type="RuleBase" id="RU363032"/>
    </source>
</evidence>
<comment type="similarity">
    <text evidence="7">Belongs to the binding-protein-dependent transport system permease family.</text>
</comment>
<dbReference type="PROSITE" id="PS50928">
    <property type="entry name" value="ABC_TM1"/>
    <property type="match status" value="1"/>
</dbReference>
<dbReference type="PANTHER" id="PTHR43163">
    <property type="entry name" value="DIPEPTIDE TRANSPORT SYSTEM PERMEASE PROTEIN DPPB-RELATED"/>
    <property type="match status" value="1"/>
</dbReference>
<feature type="transmembrane region" description="Helical" evidence="7">
    <location>
        <begin position="101"/>
        <end position="122"/>
    </location>
</feature>